<dbReference type="OrthoDB" id="8595273at2"/>
<dbReference type="InterPro" id="IPR036390">
    <property type="entry name" value="WH_DNA-bd_sf"/>
</dbReference>
<dbReference type="InterPro" id="IPR036388">
    <property type="entry name" value="WH-like_DNA-bd_sf"/>
</dbReference>
<dbReference type="Gene3D" id="3.30.420.40">
    <property type="match status" value="2"/>
</dbReference>
<keyword evidence="2" id="KW-0808">Transferase</keyword>
<proteinExistence type="inferred from homology"/>
<keyword evidence="3" id="KW-1185">Reference proteome</keyword>
<organism evidence="2 3">
    <name type="scientific">Aromatoleum tolulyticum</name>
    <dbReference type="NCBI Taxonomy" id="34027"/>
    <lineage>
        <taxon>Bacteria</taxon>
        <taxon>Pseudomonadati</taxon>
        <taxon>Pseudomonadota</taxon>
        <taxon>Betaproteobacteria</taxon>
        <taxon>Rhodocyclales</taxon>
        <taxon>Rhodocyclaceae</taxon>
        <taxon>Aromatoleum</taxon>
    </lineage>
</organism>
<dbReference type="Proteomes" id="UP000186819">
    <property type="component" value="Unassembled WGS sequence"/>
</dbReference>
<comment type="similarity">
    <text evidence="1">Belongs to the ROK (NagC/XylR) family.</text>
</comment>
<reference evidence="3" key="1">
    <citation type="submission" date="2017-01" db="EMBL/GenBank/DDBJ databases">
        <authorList>
            <person name="Varghese N."/>
            <person name="Submissions S."/>
        </authorList>
    </citation>
    <scope>NUCLEOTIDE SEQUENCE [LARGE SCALE GENOMIC DNA]</scope>
    <source>
        <strain evidence="3">ATCC 51758</strain>
    </source>
</reference>
<dbReference type="Gene3D" id="1.10.10.10">
    <property type="entry name" value="Winged helix-like DNA-binding domain superfamily/Winged helix DNA-binding domain"/>
    <property type="match status" value="1"/>
</dbReference>
<dbReference type="RefSeq" id="WP_076600880.1">
    <property type="nucleotide sequence ID" value="NZ_FTMD01000002.1"/>
</dbReference>
<dbReference type="PANTHER" id="PTHR18964:SF149">
    <property type="entry name" value="BIFUNCTIONAL UDP-N-ACETYLGLUCOSAMINE 2-EPIMERASE_N-ACETYLMANNOSAMINE KINASE"/>
    <property type="match status" value="1"/>
</dbReference>
<dbReference type="EMBL" id="FTMD01000002">
    <property type="protein sequence ID" value="SIQ12636.1"/>
    <property type="molecule type" value="Genomic_DNA"/>
</dbReference>
<dbReference type="InterPro" id="IPR000600">
    <property type="entry name" value="ROK"/>
</dbReference>
<keyword evidence="2" id="KW-0418">Kinase</keyword>
<sequence length="415" mass="44846">MATAQIGRGRNSVRLRRYNERLLLQVLRRSGEASKADLARRTHLTSTAIGSIIQSLEASELIVYTGRRTEGQRGQPATLIDLNPKGAFGIGVRLDRDTIETALLDFGGQILARRVHDRILPSPDETLQLVLADIEAVLDVLSAEERERLTGIGVAQPFNLGAWLRELNLPNEDFRAWDEVDFAFELGEASGLPVFSENDGNAAAIAELFYGCGREFDDFLYLFMGPVIGCGVALNGDCLRGVTGNAGDIAVMPVPPSRLASAQAPAHKWDMLLSRASLNALGRHLRHAGAIVTSHADLERHIRAHHPAVEEWVEDCIDALAPAVRSALCMLDVPVVVFDADVDGGLIDLLQRRLAQALADNAPEARGAPELVRGSFGSDAGAVGAASLPMFFSFSPRAEILGSVTRSMEEMRDAD</sequence>
<evidence type="ECO:0000313" key="3">
    <source>
        <dbReference type="Proteomes" id="UP000186819"/>
    </source>
</evidence>
<protein>
    <submittedName>
        <fullName evidence="2">Sugar kinase of the NBD/HSP70 family, may contain an N-terminal HTH domain</fullName>
    </submittedName>
</protein>
<dbReference type="STRING" id="34027.SAMN05421829_102384"/>
<evidence type="ECO:0000256" key="1">
    <source>
        <dbReference type="ARBA" id="ARBA00006479"/>
    </source>
</evidence>
<accession>A0A1N6Q866</accession>
<dbReference type="Pfam" id="PF00480">
    <property type="entry name" value="ROK"/>
    <property type="match status" value="1"/>
</dbReference>
<evidence type="ECO:0000313" key="2">
    <source>
        <dbReference type="EMBL" id="SIQ12636.1"/>
    </source>
</evidence>
<dbReference type="PANTHER" id="PTHR18964">
    <property type="entry name" value="ROK (REPRESSOR, ORF, KINASE) FAMILY"/>
    <property type="match status" value="1"/>
</dbReference>
<dbReference type="CDD" id="cd23763">
    <property type="entry name" value="ASKHA_ATPase_ROK"/>
    <property type="match status" value="1"/>
</dbReference>
<dbReference type="SUPFAM" id="SSF46785">
    <property type="entry name" value="Winged helix' DNA-binding domain"/>
    <property type="match status" value="1"/>
</dbReference>
<name>A0A1N6Q866_9RHOO</name>
<dbReference type="SUPFAM" id="SSF53067">
    <property type="entry name" value="Actin-like ATPase domain"/>
    <property type="match status" value="1"/>
</dbReference>
<dbReference type="AlphaFoldDB" id="A0A1N6Q866"/>
<dbReference type="InterPro" id="IPR043129">
    <property type="entry name" value="ATPase_NBD"/>
</dbReference>
<dbReference type="GO" id="GO:0016301">
    <property type="term" value="F:kinase activity"/>
    <property type="evidence" value="ECO:0007669"/>
    <property type="project" value="UniProtKB-KW"/>
</dbReference>
<gene>
    <name evidence="2" type="ORF">SAMN05421829_102384</name>
</gene>